<dbReference type="InterPro" id="IPR001279">
    <property type="entry name" value="Metallo-B-lactamas"/>
</dbReference>
<evidence type="ECO:0000313" key="4">
    <source>
        <dbReference type="EMBL" id="MDI2030219.1"/>
    </source>
</evidence>
<reference evidence="4 5" key="1">
    <citation type="submission" date="2023-04" db="EMBL/GenBank/DDBJ databases">
        <title>Draft genome sequence of Saccharopolyspora sp. TS4A08 isolated from sweet potato rhizospheric soil.</title>
        <authorList>
            <person name="Suksaard P."/>
            <person name="Duangmal K."/>
        </authorList>
    </citation>
    <scope>NUCLEOTIDE SEQUENCE [LARGE SCALE GENOMIC DNA]</scope>
    <source>
        <strain evidence="4 5">TS4A08</strain>
    </source>
</reference>
<proteinExistence type="predicted"/>
<dbReference type="InterPro" id="IPR036866">
    <property type="entry name" value="RibonucZ/Hydroxyglut_hydro"/>
</dbReference>
<dbReference type="PANTHER" id="PTHR46018:SF2">
    <property type="entry name" value="ZINC PHOSPHODIESTERASE ELAC PROTEIN 1"/>
    <property type="match status" value="1"/>
</dbReference>
<keyword evidence="1" id="KW-0255">Endonuclease</keyword>
<dbReference type="SUPFAM" id="SSF56281">
    <property type="entry name" value="Metallo-hydrolase/oxidoreductase"/>
    <property type="match status" value="1"/>
</dbReference>
<gene>
    <name evidence="4" type="ORF">QFW96_16440</name>
</gene>
<feature type="compositionally biased region" description="Basic and acidic residues" evidence="2">
    <location>
        <begin position="143"/>
        <end position="152"/>
    </location>
</feature>
<evidence type="ECO:0000256" key="1">
    <source>
        <dbReference type="ARBA" id="ARBA00022759"/>
    </source>
</evidence>
<evidence type="ECO:0000256" key="2">
    <source>
        <dbReference type="SAM" id="MobiDB-lite"/>
    </source>
</evidence>
<dbReference type="PROSITE" id="PS51318">
    <property type="entry name" value="TAT"/>
    <property type="match status" value="1"/>
</dbReference>
<feature type="domain" description="Metallo-beta-lactamase" evidence="3">
    <location>
        <begin position="67"/>
        <end position="113"/>
    </location>
</feature>
<comment type="caution">
    <text evidence="4">The sequence shown here is derived from an EMBL/GenBank/DDBJ whole genome shotgun (WGS) entry which is preliminary data.</text>
</comment>
<evidence type="ECO:0000259" key="3">
    <source>
        <dbReference type="Pfam" id="PF00753"/>
    </source>
</evidence>
<accession>A0ABT6PQL0</accession>
<dbReference type="InterPro" id="IPR006311">
    <property type="entry name" value="TAT_signal"/>
</dbReference>
<feature type="compositionally biased region" description="Basic and acidic residues" evidence="2">
    <location>
        <begin position="161"/>
        <end position="170"/>
    </location>
</feature>
<dbReference type="Pfam" id="PF00753">
    <property type="entry name" value="Lactamase_B"/>
    <property type="match status" value="1"/>
</dbReference>
<feature type="region of interest" description="Disordered" evidence="2">
    <location>
        <begin position="123"/>
        <end position="170"/>
    </location>
</feature>
<dbReference type="PROSITE" id="PS51257">
    <property type="entry name" value="PROKAR_LIPOPROTEIN"/>
    <property type="match status" value="1"/>
</dbReference>
<keyword evidence="1" id="KW-0540">Nuclease</keyword>
<feature type="compositionally biased region" description="Low complexity" evidence="2">
    <location>
        <begin position="123"/>
        <end position="139"/>
    </location>
</feature>
<organism evidence="4 5">
    <name type="scientific">Saccharopolyspora ipomoeae</name>
    <dbReference type="NCBI Taxonomy" id="3042027"/>
    <lineage>
        <taxon>Bacteria</taxon>
        <taxon>Bacillati</taxon>
        <taxon>Actinomycetota</taxon>
        <taxon>Actinomycetes</taxon>
        <taxon>Pseudonocardiales</taxon>
        <taxon>Pseudonocardiaceae</taxon>
        <taxon>Saccharopolyspora</taxon>
    </lineage>
</organism>
<dbReference type="PANTHER" id="PTHR46018">
    <property type="entry name" value="ZINC PHOSPHODIESTERASE ELAC PROTEIN 1"/>
    <property type="match status" value="1"/>
</dbReference>
<protein>
    <submittedName>
        <fullName evidence="4">MBL fold metallo-hydrolase</fullName>
    </submittedName>
</protein>
<dbReference type="Gene3D" id="3.60.15.10">
    <property type="entry name" value="Ribonuclease Z/Hydroxyacylglutathione hydrolase-like"/>
    <property type="match status" value="1"/>
</dbReference>
<dbReference type="Proteomes" id="UP001237595">
    <property type="component" value="Unassembled WGS sequence"/>
</dbReference>
<evidence type="ECO:0000313" key="5">
    <source>
        <dbReference type="Proteomes" id="UP001237595"/>
    </source>
</evidence>
<name>A0ABT6PQL0_9PSEU</name>
<sequence>MNRRAVLGGIGGAAALAGLSACAPGDQRRDAAATGTGQAIGDSKFALVLLGTQAGPPVVADRTGIASALVVDGRVYIIDCGRSATTQYLRAGLHFRNLNSIFLTHLHADHLADYYNFSCSPGTSPTHTGTTSTARSTSTVPARQEDYRRSSAEVKLPPSTPKDHRPVPAR</sequence>
<keyword evidence="1" id="KW-0378">Hydrolase</keyword>
<keyword evidence="5" id="KW-1185">Reference proteome</keyword>
<dbReference type="RefSeq" id="WP_281456529.1">
    <property type="nucleotide sequence ID" value="NZ_JASAOF010000009.1"/>
</dbReference>
<dbReference type="EMBL" id="JASAOF010000009">
    <property type="protein sequence ID" value="MDI2030219.1"/>
    <property type="molecule type" value="Genomic_DNA"/>
</dbReference>